<dbReference type="STRING" id="71717.A0A4Y7THK2"/>
<dbReference type="AlphaFoldDB" id="A0A4Y7THK2"/>
<dbReference type="PANTHER" id="PTHR38044">
    <property type="entry name" value="BOUQUET FORMATION PROTEIN 4"/>
    <property type="match status" value="1"/>
</dbReference>
<feature type="compositionally biased region" description="Low complexity" evidence="1">
    <location>
        <begin position="155"/>
        <end position="176"/>
    </location>
</feature>
<organism evidence="4 5">
    <name type="scientific">Coprinellus micaceus</name>
    <name type="common">Glistening ink-cap mushroom</name>
    <name type="synonym">Coprinus micaceus</name>
    <dbReference type="NCBI Taxonomy" id="71717"/>
    <lineage>
        <taxon>Eukaryota</taxon>
        <taxon>Fungi</taxon>
        <taxon>Dikarya</taxon>
        <taxon>Basidiomycota</taxon>
        <taxon>Agaricomycotina</taxon>
        <taxon>Agaricomycetes</taxon>
        <taxon>Agaricomycetidae</taxon>
        <taxon>Agaricales</taxon>
        <taxon>Agaricineae</taxon>
        <taxon>Psathyrellaceae</taxon>
        <taxon>Coprinellus</taxon>
    </lineage>
</organism>
<feature type="transmembrane region" description="Helical" evidence="2">
    <location>
        <begin position="385"/>
        <end position="405"/>
    </location>
</feature>
<feature type="region of interest" description="Disordered" evidence="1">
    <location>
        <begin position="141"/>
        <end position="365"/>
    </location>
</feature>
<dbReference type="InterPro" id="IPR003163">
    <property type="entry name" value="Tscrpt_reg_HTH_APSES-type"/>
</dbReference>
<dbReference type="InterPro" id="IPR036887">
    <property type="entry name" value="HTH_APSES_sf"/>
</dbReference>
<dbReference type="Gene3D" id="3.10.260.10">
    <property type="entry name" value="Transcription regulator HTH, APSES-type DNA-binding domain"/>
    <property type="match status" value="1"/>
</dbReference>
<keyword evidence="5" id="KW-1185">Reference proteome</keyword>
<keyword evidence="2" id="KW-0472">Membrane</keyword>
<keyword evidence="2" id="KW-1133">Transmembrane helix</keyword>
<feature type="compositionally biased region" description="Low complexity" evidence="1">
    <location>
        <begin position="252"/>
        <end position="268"/>
    </location>
</feature>
<dbReference type="InterPro" id="IPR037548">
    <property type="entry name" value="Bqt4"/>
</dbReference>
<dbReference type="OrthoDB" id="5346159at2759"/>
<sequence>MPRPQLPVKHANPYLKNATSLPPVKYQILSCQGAEILVGRLKIEVPEGGHAFILRRFDTDAISVTTMFRAAFPTSSEADERVEVQYIRDNFDLAGNNGSSREPHLTRLAGTWVNCATAMELAGDYGLGSLVNQMVAATPDPNANYRRSQKGQSNQAAATTTTTTTTTHTIAQTHAIVNGSPVKPSSKTSALPTPSPTSGEPAAKRRKESSPAPVPQIPVPATPVGSKTPVRRSARAKSPAVKSGPVPLTGLSSKPRSRSSVAPASPKKTAQKSPVKGDEDVDELEDGVAGVAGEQLYEEDVREQKELVEELKRKRDAARAAQEEMEADEEEDEEEEGGPSKLKRARHDGEEPLRFDFKEPETEERQIATNRRVGRFAMEPRTKSIAWGIAAFAVGMSAVSFLPNFF</sequence>
<feature type="domain" description="HTH APSES-type" evidence="3">
    <location>
        <begin position="32"/>
        <end position="146"/>
    </location>
</feature>
<evidence type="ECO:0000256" key="2">
    <source>
        <dbReference type="SAM" id="Phobius"/>
    </source>
</evidence>
<evidence type="ECO:0000259" key="3">
    <source>
        <dbReference type="PROSITE" id="PS51299"/>
    </source>
</evidence>
<feature type="compositionally biased region" description="Polar residues" evidence="1">
    <location>
        <begin position="183"/>
        <end position="198"/>
    </location>
</feature>
<proteinExistence type="predicted"/>
<reference evidence="4 5" key="1">
    <citation type="journal article" date="2019" name="Nat. Ecol. Evol.">
        <title>Megaphylogeny resolves global patterns of mushroom evolution.</title>
        <authorList>
            <person name="Varga T."/>
            <person name="Krizsan K."/>
            <person name="Foldi C."/>
            <person name="Dima B."/>
            <person name="Sanchez-Garcia M."/>
            <person name="Sanchez-Ramirez S."/>
            <person name="Szollosi G.J."/>
            <person name="Szarkandi J.G."/>
            <person name="Papp V."/>
            <person name="Albert L."/>
            <person name="Andreopoulos W."/>
            <person name="Angelini C."/>
            <person name="Antonin V."/>
            <person name="Barry K.W."/>
            <person name="Bougher N.L."/>
            <person name="Buchanan P."/>
            <person name="Buyck B."/>
            <person name="Bense V."/>
            <person name="Catcheside P."/>
            <person name="Chovatia M."/>
            <person name="Cooper J."/>
            <person name="Damon W."/>
            <person name="Desjardin D."/>
            <person name="Finy P."/>
            <person name="Geml J."/>
            <person name="Haridas S."/>
            <person name="Hughes K."/>
            <person name="Justo A."/>
            <person name="Karasinski D."/>
            <person name="Kautmanova I."/>
            <person name="Kiss B."/>
            <person name="Kocsube S."/>
            <person name="Kotiranta H."/>
            <person name="LaButti K.M."/>
            <person name="Lechner B.E."/>
            <person name="Liimatainen K."/>
            <person name="Lipzen A."/>
            <person name="Lukacs Z."/>
            <person name="Mihaltcheva S."/>
            <person name="Morgado L.N."/>
            <person name="Niskanen T."/>
            <person name="Noordeloos M.E."/>
            <person name="Ohm R.A."/>
            <person name="Ortiz-Santana B."/>
            <person name="Ovrebo C."/>
            <person name="Racz N."/>
            <person name="Riley R."/>
            <person name="Savchenko A."/>
            <person name="Shiryaev A."/>
            <person name="Soop K."/>
            <person name="Spirin V."/>
            <person name="Szebenyi C."/>
            <person name="Tomsovsky M."/>
            <person name="Tulloss R.E."/>
            <person name="Uehling J."/>
            <person name="Grigoriev I.V."/>
            <person name="Vagvolgyi C."/>
            <person name="Papp T."/>
            <person name="Martin F.M."/>
            <person name="Miettinen O."/>
            <person name="Hibbett D.S."/>
            <person name="Nagy L.G."/>
        </authorList>
    </citation>
    <scope>NUCLEOTIDE SEQUENCE [LARGE SCALE GENOMIC DNA]</scope>
    <source>
        <strain evidence="4 5">FP101781</strain>
    </source>
</reference>
<dbReference type="GO" id="GO:0070197">
    <property type="term" value="P:meiotic attachment of telomere to nuclear envelope"/>
    <property type="evidence" value="ECO:0007669"/>
    <property type="project" value="InterPro"/>
</dbReference>
<dbReference type="PANTHER" id="PTHR38044:SF1">
    <property type="entry name" value="BOUQUET FORMATION PROTEIN 4"/>
    <property type="match status" value="1"/>
</dbReference>
<dbReference type="GO" id="GO:0003677">
    <property type="term" value="F:DNA binding"/>
    <property type="evidence" value="ECO:0007669"/>
    <property type="project" value="InterPro"/>
</dbReference>
<name>A0A4Y7THK2_COPMI</name>
<dbReference type="EMBL" id="QPFP01000012">
    <property type="protein sequence ID" value="TEB33388.1"/>
    <property type="molecule type" value="Genomic_DNA"/>
</dbReference>
<dbReference type="PROSITE" id="PS51299">
    <property type="entry name" value="HTH_APSES"/>
    <property type="match status" value="1"/>
</dbReference>
<feature type="compositionally biased region" description="Pro residues" evidence="1">
    <location>
        <begin position="212"/>
        <end position="221"/>
    </location>
</feature>
<dbReference type="GO" id="GO:1990862">
    <property type="term" value="C:nuclear membrane complex Bqt3-Bqt4"/>
    <property type="evidence" value="ECO:0007669"/>
    <property type="project" value="InterPro"/>
</dbReference>
<feature type="compositionally biased region" description="Basic and acidic residues" evidence="1">
    <location>
        <begin position="347"/>
        <end position="365"/>
    </location>
</feature>
<evidence type="ECO:0000313" key="5">
    <source>
        <dbReference type="Proteomes" id="UP000298030"/>
    </source>
</evidence>
<accession>A0A4Y7THK2</accession>
<evidence type="ECO:0000313" key="4">
    <source>
        <dbReference type="EMBL" id="TEB33388.1"/>
    </source>
</evidence>
<feature type="compositionally biased region" description="Basic and acidic residues" evidence="1">
    <location>
        <begin position="302"/>
        <end position="322"/>
    </location>
</feature>
<feature type="compositionally biased region" description="Acidic residues" evidence="1">
    <location>
        <begin position="323"/>
        <end position="337"/>
    </location>
</feature>
<dbReference type="Proteomes" id="UP000298030">
    <property type="component" value="Unassembled WGS sequence"/>
</dbReference>
<protein>
    <recommendedName>
        <fullName evidence="3">HTH APSES-type domain-containing protein</fullName>
    </recommendedName>
</protein>
<dbReference type="SUPFAM" id="SSF54616">
    <property type="entry name" value="DNA-binding domain of Mlu1-box binding protein MBP1"/>
    <property type="match status" value="1"/>
</dbReference>
<comment type="caution">
    <text evidence="4">The sequence shown here is derived from an EMBL/GenBank/DDBJ whole genome shotgun (WGS) entry which is preliminary data.</text>
</comment>
<keyword evidence="2" id="KW-0812">Transmembrane</keyword>
<gene>
    <name evidence="4" type="ORF">FA13DRAFT_1686136</name>
</gene>
<evidence type="ECO:0000256" key="1">
    <source>
        <dbReference type="SAM" id="MobiDB-lite"/>
    </source>
</evidence>
<dbReference type="GO" id="GO:0044820">
    <property type="term" value="P:mitotic telomere tethering at nuclear periphery"/>
    <property type="evidence" value="ECO:0007669"/>
    <property type="project" value="TreeGrafter"/>
</dbReference>